<organism evidence="6 7">
    <name type="scientific">Georgenia halotolerans</name>
    <dbReference type="NCBI Taxonomy" id="3028317"/>
    <lineage>
        <taxon>Bacteria</taxon>
        <taxon>Bacillati</taxon>
        <taxon>Actinomycetota</taxon>
        <taxon>Actinomycetes</taxon>
        <taxon>Micrococcales</taxon>
        <taxon>Bogoriellaceae</taxon>
        <taxon>Georgenia</taxon>
    </lineage>
</organism>
<accession>A0ABT5TY78</accession>
<dbReference type="PANTHER" id="PTHR22953:SF153">
    <property type="entry name" value="PURPLE ACID PHOSPHATASE"/>
    <property type="match status" value="1"/>
</dbReference>
<evidence type="ECO:0000256" key="2">
    <source>
        <dbReference type="SAM" id="MobiDB-lite"/>
    </source>
</evidence>
<protein>
    <submittedName>
        <fullName evidence="6">Metallophosphoesterase family protein</fullName>
    </submittedName>
</protein>
<dbReference type="InterPro" id="IPR003961">
    <property type="entry name" value="FN3_dom"/>
</dbReference>
<name>A0ABT5TY78_9MICO</name>
<evidence type="ECO:0000313" key="6">
    <source>
        <dbReference type="EMBL" id="MDD9207021.1"/>
    </source>
</evidence>
<dbReference type="EMBL" id="JARACI010001027">
    <property type="protein sequence ID" value="MDD9207021.1"/>
    <property type="molecule type" value="Genomic_DNA"/>
</dbReference>
<keyword evidence="1 3" id="KW-0732">Signal</keyword>
<dbReference type="InterPro" id="IPR008963">
    <property type="entry name" value="Purple_acid_Pase-like_N"/>
</dbReference>
<dbReference type="InterPro" id="IPR029052">
    <property type="entry name" value="Metallo-depent_PP-like"/>
</dbReference>
<dbReference type="InterPro" id="IPR015914">
    <property type="entry name" value="PAPs_N"/>
</dbReference>
<evidence type="ECO:0000256" key="1">
    <source>
        <dbReference type="ARBA" id="ARBA00022729"/>
    </source>
</evidence>
<keyword evidence="7" id="KW-1185">Reference proteome</keyword>
<feature type="domain" description="Purple acid phosphatase N-terminal" evidence="5">
    <location>
        <begin position="38"/>
        <end position="130"/>
    </location>
</feature>
<dbReference type="PANTHER" id="PTHR22953">
    <property type="entry name" value="ACID PHOSPHATASE RELATED"/>
    <property type="match status" value="1"/>
</dbReference>
<sequence>MRVTPQKRRIATLASATVAAALLPLVAIPPAYAADATPERIVLTPAERPDISQSFTWRTAATVNDGEVHIRQVGTTEWRTHTARANEELTFADTPTRTHSTTVTGLQPATEYEYFVGTEGDFSDTYRFTTAAAAGDPFTFIYFGDAQNQVAARWAPVVDQAYAAYPDAVGTVNAGDLINSADNDSEWTDWFGAMDGYSQTTNVIAAPGNHEYSGDEFLLNWKSNFEYDGNGPTAVPARDDSGAELRRAALEAHMAEAMGETVYFTDYQGVRFIALNATINRRLATPDSLPPCAVGCPDPASVWLDMQARWMDEILAENPHQWSVVTFHQPVFSTAVGRNEVAIRDAWLPVFQRNDVDLVLMGHDHTYARGFVNADATDTPGVTTGPVYAVSVSGPKYYEQQPADNNVWTQNGATQVVRAGHTSTFQGIRVDGNQIHYESIVAAKWDGEDESTTDIPIGGTLDEFTITKYDDGTKFVTEAGVAVPEQPEGPEQPGEPGDPGEATDEEPAEEPAVVPAGHSVIDEIESGALTGPSVSAVDPRTQRLYVAAEGANGTGTVNAVDLATGEVVDSFELAEPVKDMSYVPGLDAVAVGWGDGTLNAFSVASGSFGVAVEEDDIVVPYPLAGVAFDNWAEYIHYATQGAIVSFDLGGDVVAQATTPADPGRLRIDSAG</sequence>
<dbReference type="SUPFAM" id="SSF49363">
    <property type="entry name" value="Purple acid phosphatase, N-terminal domain"/>
    <property type="match status" value="1"/>
</dbReference>
<gene>
    <name evidence="6" type="ORF">PU560_11160</name>
</gene>
<reference evidence="6" key="1">
    <citation type="submission" date="2023-02" db="EMBL/GenBank/DDBJ databases">
        <title>Georgenia sp.10Sc9-8, isolated from a soil sample collected from the Taklamakan desert.</title>
        <authorList>
            <person name="Liu S."/>
        </authorList>
    </citation>
    <scope>NUCLEOTIDE SEQUENCE</scope>
    <source>
        <strain evidence="6">10Sc9-8</strain>
    </source>
</reference>
<dbReference type="Pfam" id="PF00149">
    <property type="entry name" value="Metallophos"/>
    <property type="match status" value="1"/>
</dbReference>
<dbReference type="Gene3D" id="2.60.40.380">
    <property type="entry name" value="Purple acid phosphatase-like, N-terminal"/>
    <property type="match status" value="1"/>
</dbReference>
<feature type="domain" description="Calcineurin-like phosphoesterase" evidence="4">
    <location>
        <begin position="168"/>
        <end position="367"/>
    </location>
</feature>
<dbReference type="CDD" id="cd00063">
    <property type="entry name" value="FN3"/>
    <property type="match status" value="1"/>
</dbReference>
<evidence type="ECO:0000259" key="4">
    <source>
        <dbReference type="Pfam" id="PF00149"/>
    </source>
</evidence>
<feature type="region of interest" description="Disordered" evidence="2">
    <location>
        <begin position="481"/>
        <end position="513"/>
    </location>
</feature>
<feature type="compositionally biased region" description="Low complexity" evidence="2">
    <location>
        <begin position="484"/>
        <end position="495"/>
    </location>
</feature>
<comment type="caution">
    <text evidence="6">The sequence shown here is derived from an EMBL/GenBank/DDBJ whole genome shotgun (WGS) entry which is preliminary data.</text>
</comment>
<dbReference type="InterPro" id="IPR039331">
    <property type="entry name" value="PAPs-like"/>
</dbReference>
<feature type="signal peptide" evidence="3">
    <location>
        <begin position="1"/>
        <end position="33"/>
    </location>
</feature>
<dbReference type="InterPro" id="IPR004843">
    <property type="entry name" value="Calcineurin-like_PHP"/>
</dbReference>
<dbReference type="SUPFAM" id="SSF50969">
    <property type="entry name" value="YVTN repeat-like/Quinoprotein amine dehydrogenase"/>
    <property type="match status" value="1"/>
</dbReference>
<dbReference type="Pfam" id="PF16656">
    <property type="entry name" value="Pur_ac_phosph_N"/>
    <property type="match status" value="1"/>
</dbReference>
<proteinExistence type="predicted"/>
<evidence type="ECO:0000256" key="3">
    <source>
        <dbReference type="SAM" id="SignalP"/>
    </source>
</evidence>
<dbReference type="SUPFAM" id="SSF56300">
    <property type="entry name" value="Metallo-dependent phosphatases"/>
    <property type="match status" value="1"/>
</dbReference>
<feature type="non-terminal residue" evidence="6">
    <location>
        <position position="671"/>
    </location>
</feature>
<dbReference type="Gene3D" id="3.60.21.10">
    <property type="match status" value="1"/>
</dbReference>
<dbReference type="InterPro" id="IPR011044">
    <property type="entry name" value="Quino_amine_DH_bsu"/>
</dbReference>
<evidence type="ECO:0000313" key="7">
    <source>
        <dbReference type="Proteomes" id="UP001165561"/>
    </source>
</evidence>
<feature type="chain" id="PRO_5047295147" evidence="3">
    <location>
        <begin position="34"/>
        <end position="671"/>
    </location>
</feature>
<dbReference type="Proteomes" id="UP001165561">
    <property type="component" value="Unassembled WGS sequence"/>
</dbReference>
<evidence type="ECO:0000259" key="5">
    <source>
        <dbReference type="Pfam" id="PF16656"/>
    </source>
</evidence>